<feature type="compositionally biased region" description="Acidic residues" evidence="1">
    <location>
        <begin position="122"/>
        <end position="136"/>
    </location>
</feature>
<reference evidence="3" key="2">
    <citation type="submission" date="2025-08" db="UniProtKB">
        <authorList>
            <consortium name="RefSeq"/>
        </authorList>
    </citation>
    <scope>IDENTIFICATION</scope>
    <source>
        <tissue evidence="3">Whole plant</tissue>
    </source>
</reference>
<reference evidence="2" key="1">
    <citation type="journal article" date="2016" name="Nat. Genet.">
        <title>The genome sequences of Arachis duranensis and Arachis ipaensis, the diploid ancestors of cultivated peanut.</title>
        <authorList>
            <person name="Bertioli D.J."/>
            <person name="Cannon S.B."/>
            <person name="Froenicke L."/>
            <person name="Huang G."/>
            <person name="Farmer A.D."/>
            <person name="Cannon E.K."/>
            <person name="Liu X."/>
            <person name="Gao D."/>
            <person name="Clevenger J."/>
            <person name="Dash S."/>
            <person name="Ren L."/>
            <person name="Moretzsohn M.C."/>
            <person name="Shirasawa K."/>
            <person name="Huang W."/>
            <person name="Vidigal B."/>
            <person name="Abernathy B."/>
            <person name="Chu Y."/>
            <person name="Niederhuth C.E."/>
            <person name="Umale P."/>
            <person name="Araujo A.C."/>
            <person name="Kozik A."/>
            <person name="Kim K.D."/>
            <person name="Burow M.D."/>
            <person name="Varshney R.K."/>
            <person name="Wang X."/>
            <person name="Zhang X."/>
            <person name="Barkley N."/>
            <person name="Guimaraes P.M."/>
            <person name="Isobe S."/>
            <person name="Guo B."/>
            <person name="Liao B."/>
            <person name="Stalker H.T."/>
            <person name="Schmitz R.J."/>
            <person name="Scheffler B.E."/>
            <person name="Leal-Bertioli S.C."/>
            <person name="Xun X."/>
            <person name="Jackson S.A."/>
            <person name="Michelmore R."/>
            <person name="Ozias-Akins P."/>
        </authorList>
    </citation>
    <scope>NUCLEOTIDE SEQUENCE [LARGE SCALE GENOMIC DNA]</scope>
    <source>
        <strain evidence="2">cv. V14167</strain>
    </source>
</reference>
<evidence type="ECO:0000313" key="2">
    <source>
        <dbReference type="Proteomes" id="UP000515211"/>
    </source>
</evidence>
<sequence length="175" mass="18428">MLKGDTDTVEMCNIAGLTGLVELYVVHDVGDAEPFLEVGYVDVGGVAEEGTDDGLGLVVLEGHDVEAAEASGDSNKETEGEDEGDECRVDGSGTSDEDSDDPEYVPSDEEGDSAGDVHFTDSEEDYEGDSGFDEDNYVPKEATTGKGKGTGISQFSNEDGADSDELEIDHMLRGD</sequence>
<evidence type="ECO:0000313" key="3">
    <source>
        <dbReference type="RefSeq" id="XP_015971240.1"/>
    </source>
</evidence>
<feature type="compositionally biased region" description="Acidic residues" evidence="1">
    <location>
        <begin position="95"/>
        <end position="113"/>
    </location>
</feature>
<evidence type="ECO:0000256" key="1">
    <source>
        <dbReference type="SAM" id="MobiDB-lite"/>
    </source>
</evidence>
<accession>A0A6P4DNE6</accession>
<gene>
    <name evidence="3" type="primary">LOC107494718</name>
</gene>
<keyword evidence="2" id="KW-1185">Reference proteome</keyword>
<dbReference type="Proteomes" id="UP000515211">
    <property type="component" value="Chromosome 6"/>
</dbReference>
<name>A0A6P4DNE6_ARADU</name>
<protein>
    <submittedName>
        <fullName evidence="3">Uncharacterized protein LOC107494718</fullName>
    </submittedName>
</protein>
<dbReference type="RefSeq" id="XP_015971240.1">
    <property type="nucleotide sequence ID" value="XM_016115754.1"/>
</dbReference>
<dbReference type="GeneID" id="107494718"/>
<proteinExistence type="predicted"/>
<dbReference type="KEGG" id="adu:107494718"/>
<organism evidence="2 3">
    <name type="scientific">Arachis duranensis</name>
    <name type="common">Wild peanut</name>
    <dbReference type="NCBI Taxonomy" id="130453"/>
    <lineage>
        <taxon>Eukaryota</taxon>
        <taxon>Viridiplantae</taxon>
        <taxon>Streptophyta</taxon>
        <taxon>Embryophyta</taxon>
        <taxon>Tracheophyta</taxon>
        <taxon>Spermatophyta</taxon>
        <taxon>Magnoliopsida</taxon>
        <taxon>eudicotyledons</taxon>
        <taxon>Gunneridae</taxon>
        <taxon>Pentapetalae</taxon>
        <taxon>rosids</taxon>
        <taxon>fabids</taxon>
        <taxon>Fabales</taxon>
        <taxon>Fabaceae</taxon>
        <taxon>Papilionoideae</taxon>
        <taxon>50 kb inversion clade</taxon>
        <taxon>dalbergioids sensu lato</taxon>
        <taxon>Dalbergieae</taxon>
        <taxon>Pterocarpus clade</taxon>
        <taxon>Arachis</taxon>
    </lineage>
</organism>
<feature type="region of interest" description="Disordered" evidence="1">
    <location>
        <begin position="64"/>
        <end position="175"/>
    </location>
</feature>
<dbReference type="AlphaFoldDB" id="A0A6P4DNE6"/>